<dbReference type="Gene3D" id="2.60.40.680">
    <property type="match status" value="1"/>
</dbReference>
<dbReference type="GO" id="GO:0000272">
    <property type="term" value="P:polysaccharide catabolic process"/>
    <property type="evidence" value="ECO:0007669"/>
    <property type="project" value="InterPro"/>
</dbReference>
<dbReference type="AlphaFoldDB" id="F2F3W0"/>
<organism evidence="5 6">
    <name type="scientific">Solibacillus silvestris (strain StLB046)</name>
    <name type="common">Bacillus silvestris</name>
    <dbReference type="NCBI Taxonomy" id="1002809"/>
    <lineage>
        <taxon>Bacteria</taxon>
        <taxon>Bacillati</taxon>
        <taxon>Bacillota</taxon>
        <taxon>Bacilli</taxon>
        <taxon>Bacillales</taxon>
        <taxon>Caryophanaceae</taxon>
        <taxon>Solibacillus</taxon>
    </lineage>
</organism>
<dbReference type="Proteomes" id="UP000006691">
    <property type="component" value="Chromosome"/>
</dbReference>
<evidence type="ECO:0000256" key="2">
    <source>
        <dbReference type="SAM" id="SignalP"/>
    </source>
</evidence>
<proteinExistence type="predicted"/>
<dbReference type="STRING" id="1002809.SSIL_3335"/>
<evidence type="ECO:0000259" key="4">
    <source>
        <dbReference type="Pfam" id="PF13205"/>
    </source>
</evidence>
<sequence length="264" mass="28713">MHYLYQRKMKSKIIKVLVVFSLLLFWLPSTASQAKEKPILGVSTVYEKSIKTVDLAVYVQSDEKIAGGSFDITYDSSLLTVYDSSVAVGDALSGFMMNSKNGATGGKVSVAFANDTGLMVNGTVLAFKGRISKAGSTINLDFDNVQFYGEDGKKIEVTIVDGAIKPFGGKETIHGEKVNSSKPWTIELSTAYNRASLNEHTVSVKNSSGKLVDIVIMKVSNTKFTVKPKGNYARGTYTLEITEQLLSASGEKLKEPVQYSFTVQ</sequence>
<feature type="domain" description="SbsA Ig-like" evidence="4">
    <location>
        <begin position="177"/>
        <end position="262"/>
    </location>
</feature>
<keyword evidence="6" id="KW-1185">Reference proteome</keyword>
<reference evidence="6" key="1">
    <citation type="submission" date="2011-04" db="EMBL/GenBank/DDBJ databases">
        <title>Genome sequence of Solibacillus silvestris StLB046.</title>
        <authorList>
            <person name="Morohoshi T."/>
            <person name="Someya N."/>
            <person name="Ikeda T."/>
        </authorList>
    </citation>
    <scope>NUCLEOTIDE SEQUENCE [LARGE SCALE GENOMIC DNA]</scope>
    <source>
        <strain evidence="6">StLB046</strain>
    </source>
</reference>
<evidence type="ECO:0000313" key="5">
    <source>
        <dbReference type="EMBL" id="BAK17758.1"/>
    </source>
</evidence>
<dbReference type="KEGG" id="siv:SSIL_3335"/>
<feature type="signal peptide" evidence="2">
    <location>
        <begin position="1"/>
        <end position="31"/>
    </location>
</feature>
<dbReference type="InterPro" id="IPR002102">
    <property type="entry name" value="Cohesin_dom"/>
</dbReference>
<dbReference type="PATRIC" id="fig|1002809.3.peg.3375"/>
<dbReference type="HOGENOM" id="CLU_1053369_0_0_9"/>
<reference evidence="5 6" key="2">
    <citation type="journal article" date="2012" name="J. Biosci. Bioeng.">
        <title>Complete genome sequence and characterization of the N-acylhomoserine lactone-degrading gene of the potato leaf-associated Solibacillus silvestris.</title>
        <authorList>
            <person name="Morohoshi T."/>
            <person name="Tominaga Y."/>
            <person name="Someya N."/>
            <person name="Ikeda T."/>
        </authorList>
    </citation>
    <scope>NUCLEOTIDE SEQUENCE [LARGE SCALE GENOMIC DNA]</scope>
    <source>
        <strain evidence="5 6">StLB046</strain>
    </source>
</reference>
<evidence type="ECO:0000256" key="1">
    <source>
        <dbReference type="ARBA" id="ARBA00022729"/>
    </source>
</evidence>
<protein>
    <submittedName>
        <fullName evidence="5">ABC-type hemin transport system, ATPase component</fullName>
    </submittedName>
</protein>
<feature type="domain" description="Cohesin" evidence="3">
    <location>
        <begin position="51"/>
        <end position="165"/>
    </location>
</feature>
<evidence type="ECO:0000259" key="3">
    <source>
        <dbReference type="Pfam" id="PF00963"/>
    </source>
</evidence>
<feature type="chain" id="PRO_5038352463" evidence="2">
    <location>
        <begin position="32"/>
        <end position="264"/>
    </location>
</feature>
<keyword evidence="1 2" id="KW-0732">Signal</keyword>
<evidence type="ECO:0000313" key="6">
    <source>
        <dbReference type="Proteomes" id="UP000006691"/>
    </source>
</evidence>
<dbReference type="EMBL" id="AP012157">
    <property type="protein sequence ID" value="BAK17758.1"/>
    <property type="molecule type" value="Genomic_DNA"/>
</dbReference>
<dbReference type="SUPFAM" id="SSF49384">
    <property type="entry name" value="Carbohydrate-binding domain"/>
    <property type="match status" value="1"/>
</dbReference>
<dbReference type="GO" id="GO:0030246">
    <property type="term" value="F:carbohydrate binding"/>
    <property type="evidence" value="ECO:0007669"/>
    <property type="project" value="InterPro"/>
</dbReference>
<dbReference type="InterPro" id="IPR032812">
    <property type="entry name" value="SbsA_Ig"/>
</dbReference>
<dbReference type="InterPro" id="IPR008965">
    <property type="entry name" value="CBM2/CBM3_carb-bd_dom_sf"/>
</dbReference>
<accession>F2F3W0</accession>
<dbReference type="Pfam" id="PF13205">
    <property type="entry name" value="Big_5"/>
    <property type="match status" value="1"/>
</dbReference>
<name>F2F3W0_SOLSS</name>
<gene>
    <name evidence="5" type="ordered locus">SSIL_3335</name>
</gene>
<dbReference type="Pfam" id="PF00963">
    <property type="entry name" value="Cohesin"/>
    <property type="match status" value="1"/>
</dbReference>
<dbReference type="eggNOG" id="ENOG5033VWP">
    <property type="taxonomic scope" value="Bacteria"/>
</dbReference>
<dbReference type="RefSeq" id="WP_014824700.1">
    <property type="nucleotide sequence ID" value="NC_018065.1"/>
</dbReference>
<dbReference type="CDD" id="cd08547">
    <property type="entry name" value="Type_II_cohesin"/>
    <property type="match status" value="1"/>
</dbReference>